<accession>A0A4P7GM06</accession>
<dbReference type="EMBL" id="CP038267">
    <property type="protein sequence ID" value="QBR92884.1"/>
    <property type="molecule type" value="Genomic_DNA"/>
</dbReference>
<dbReference type="AlphaFoldDB" id="A0A4P7GM06"/>
<reference evidence="1 2" key="1">
    <citation type="submission" date="2019-03" db="EMBL/GenBank/DDBJ databases">
        <title>Three New Species of Nocardioides, Nocardioides euryhalodurans sp. nov., Nocardioides seonyuensis sp. nov. and Nocardioides eburneoflavus sp. nov., Iolated from Soil.</title>
        <authorList>
            <person name="Roh S.G."/>
            <person name="Lee C."/>
            <person name="Kim M.-K."/>
            <person name="Kim S.B."/>
        </authorList>
    </citation>
    <scope>NUCLEOTIDE SEQUENCE [LARGE SCALE GENOMIC DNA]</scope>
    <source>
        <strain evidence="1 2">MMS17-SY117</strain>
    </source>
</reference>
<organism evidence="1 2">
    <name type="scientific">Nocardioides euryhalodurans</name>
    <dbReference type="NCBI Taxonomy" id="2518370"/>
    <lineage>
        <taxon>Bacteria</taxon>
        <taxon>Bacillati</taxon>
        <taxon>Actinomycetota</taxon>
        <taxon>Actinomycetes</taxon>
        <taxon>Propionibacteriales</taxon>
        <taxon>Nocardioidaceae</taxon>
        <taxon>Nocardioides</taxon>
    </lineage>
</organism>
<protein>
    <submittedName>
        <fullName evidence="1">Uncharacterized protein</fullName>
    </submittedName>
</protein>
<evidence type="ECO:0000313" key="2">
    <source>
        <dbReference type="Proteomes" id="UP000294894"/>
    </source>
</evidence>
<dbReference type="KEGG" id="noy:EXE57_11810"/>
<keyword evidence="2" id="KW-1185">Reference proteome</keyword>
<name>A0A4P7GM06_9ACTN</name>
<dbReference type="RefSeq" id="WP_135077744.1">
    <property type="nucleotide sequence ID" value="NZ_CP038267.1"/>
</dbReference>
<dbReference type="OrthoDB" id="3748857at2"/>
<sequence length="116" mass="11927">MISRASVVAAVLAVTLAGCGGGDDSDAGQPAASGAVETLPSCEETWVVGETLPADYDGCVITGNEVQVFSPGECPSGAQYATYEDRYFAIPGEAVQEVTSGDIFSDPDFTEFTESC</sequence>
<proteinExistence type="predicted"/>
<gene>
    <name evidence="1" type="ORF">EXE57_11810</name>
</gene>
<evidence type="ECO:0000313" key="1">
    <source>
        <dbReference type="EMBL" id="QBR92884.1"/>
    </source>
</evidence>
<dbReference type="Proteomes" id="UP000294894">
    <property type="component" value="Chromosome"/>
</dbReference>
<dbReference type="PROSITE" id="PS51257">
    <property type="entry name" value="PROKAR_LIPOPROTEIN"/>
    <property type="match status" value="1"/>
</dbReference>